<feature type="signal peptide" evidence="1">
    <location>
        <begin position="1"/>
        <end position="30"/>
    </location>
</feature>
<dbReference type="EMBL" id="BAABJQ010000003">
    <property type="protein sequence ID" value="GAA5180226.1"/>
    <property type="molecule type" value="Genomic_DNA"/>
</dbReference>
<feature type="chain" id="PRO_5046656239" evidence="1">
    <location>
        <begin position="31"/>
        <end position="762"/>
    </location>
</feature>
<name>A0ABP9RN42_9ACTN</name>
<dbReference type="InterPro" id="IPR045556">
    <property type="entry name" value="DUF6351"/>
</dbReference>
<evidence type="ECO:0000313" key="3">
    <source>
        <dbReference type="EMBL" id="GAA5180226.1"/>
    </source>
</evidence>
<dbReference type="InterPro" id="IPR029058">
    <property type="entry name" value="AB_hydrolase_fold"/>
</dbReference>
<proteinExistence type="predicted"/>
<evidence type="ECO:0000256" key="1">
    <source>
        <dbReference type="SAM" id="SignalP"/>
    </source>
</evidence>
<organism evidence="3 4">
    <name type="scientific">Rugosimonospora acidiphila</name>
    <dbReference type="NCBI Taxonomy" id="556531"/>
    <lineage>
        <taxon>Bacteria</taxon>
        <taxon>Bacillati</taxon>
        <taxon>Actinomycetota</taxon>
        <taxon>Actinomycetes</taxon>
        <taxon>Micromonosporales</taxon>
        <taxon>Micromonosporaceae</taxon>
        <taxon>Rugosimonospora</taxon>
    </lineage>
</organism>
<sequence length="762" mass="80719">MFRWTRPRTVLAATAGVTGLILSASVPAQASASTGDKAPPGHSSVVITTLSTRADRVSGGNVLAQVAMADHGDRPRITLNGRDVTSAFHPGTAAGSYVGLVTHLNLGRNALVAEARGKTKGHSRATLTVTNYPLAGPVTSGPHIEPFACQTQSFKLPDGTFLTDAPVTNADCAAPAKVTYLYLKQGATTLVPLPTGPLPSDVAMTTTTTGKTVRFIVRVETSTIDRGIYQSAILYDPTVDPAPSPFTPPAGWNHRLIAVEGAGCPGGWYIQGAVTGSSPATADRDFDLFSVNHLGQGYATFTNTLQHPTNNCNSVVSGEAAMMSKEHFIETYGAPKYTVSAGCSGGSYGSIQLADAMPGLFDGALIECTFPDPLAIANSASDSRLLAHYFQATNPTGFTKEQQVAISGYKFSGSDGTLAWIDSARQSGRTDPVPGRVEPAIPNYASAPVSSAVPQSLLYDPITNPTGARADLYDANRNVYGVDPDTGFALRTFDNTGVQYGLAQLNSGAITVDQFLDLNAGVGGLDQDANYSADRAVGDTGAIRRAYQSGLEFSGSGGMSSIPLMDITGIYNDDSGYHYQWTHFAARERIAEANGNADTEVMWRGNVPFARAWDTFIAWVEATVADKSTAPAHNKVVRDKPAAAVDGCWADPSRFVAERQVFGSTPSTTCNRLFPSYAFPRYEAGSSVAADNLKCQLKPANVRDYQASFTPAQAKRLHEVFRSGVCDFSRSGVSQTKIVPWASFGPAPENLVFDVTDHHGHR</sequence>
<accession>A0ABP9RN42</accession>
<gene>
    <name evidence="3" type="ORF">GCM10023322_12050</name>
</gene>
<evidence type="ECO:0000259" key="2">
    <source>
        <dbReference type="Pfam" id="PF19878"/>
    </source>
</evidence>
<dbReference type="Proteomes" id="UP001501570">
    <property type="component" value="Unassembled WGS sequence"/>
</dbReference>
<comment type="caution">
    <text evidence="3">The sequence shown here is derived from an EMBL/GenBank/DDBJ whole genome shotgun (WGS) entry which is preliminary data.</text>
</comment>
<dbReference type="Pfam" id="PF19878">
    <property type="entry name" value="DUF6351"/>
    <property type="match status" value="1"/>
</dbReference>
<dbReference type="SUPFAM" id="SSF53474">
    <property type="entry name" value="alpha/beta-Hydrolases"/>
    <property type="match status" value="1"/>
</dbReference>
<reference evidence="4" key="1">
    <citation type="journal article" date="2019" name="Int. J. Syst. Evol. Microbiol.">
        <title>The Global Catalogue of Microorganisms (GCM) 10K type strain sequencing project: providing services to taxonomists for standard genome sequencing and annotation.</title>
        <authorList>
            <consortium name="The Broad Institute Genomics Platform"/>
            <consortium name="The Broad Institute Genome Sequencing Center for Infectious Disease"/>
            <person name="Wu L."/>
            <person name="Ma J."/>
        </authorList>
    </citation>
    <scope>NUCLEOTIDE SEQUENCE [LARGE SCALE GENOMIC DNA]</scope>
    <source>
        <strain evidence="4">JCM 18304</strain>
    </source>
</reference>
<feature type="domain" description="DUF6351" evidence="2">
    <location>
        <begin position="47"/>
        <end position="736"/>
    </location>
</feature>
<keyword evidence="4" id="KW-1185">Reference proteome</keyword>
<dbReference type="RefSeq" id="WP_345626858.1">
    <property type="nucleotide sequence ID" value="NZ_BAABJQ010000003.1"/>
</dbReference>
<protein>
    <submittedName>
        <fullName evidence="3">DUF6351 family protein</fullName>
    </submittedName>
</protein>
<keyword evidence="1" id="KW-0732">Signal</keyword>
<evidence type="ECO:0000313" key="4">
    <source>
        <dbReference type="Proteomes" id="UP001501570"/>
    </source>
</evidence>